<dbReference type="eggNOG" id="KOG0897">
    <property type="taxonomic scope" value="Eukaryota"/>
</dbReference>
<dbReference type="Ensembl" id="ENSCSAT00000015406.1">
    <property type="protein sequence ID" value="ENSCSAP00000013347.1"/>
    <property type="gene ID" value="ENSCSAG00000017313.1"/>
</dbReference>
<dbReference type="EMBL" id="AQIB01129029">
    <property type="status" value="NOT_ANNOTATED_CDS"/>
    <property type="molecule type" value="Genomic_DNA"/>
</dbReference>
<organism evidence="1 2">
    <name type="scientific">Chlorocebus sabaeus</name>
    <name type="common">Green monkey</name>
    <name type="synonym">Simia sabaea</name>
    <dbReference type="NCBI Taxonomy" id="60711"/>
    <lineage>
        <taxon>Eukaryota</taxon>
        <taxon>Metazoa</taxon>
        <taxon>Chordata</taxon>
        <taxon>Craniata</taxon>
        <taxon>Vertebrata</taxon>
        <taxon>Euteleostomi</taxon>
        <taxon>Mammalia</taxon>
        <taxon>Eutheria</taxon>
        <taxon>Euarchontoglires</taxon>
        <taxon>Primates</taxon>
        <taxon>Haplorrhini</taxon>
        <taxon>Catarrhini</taxon>
        <taxon>Cercopithecidae</taxon>
        <taxon>Cercopithecinae</taxon>
        <taxon>Chlorocebus</taxon>
    </lineage>
</organism>
<dbReference type="EMBL" id="AQIB01129032">
    <property type="status" value="NOT_ANNOTATED_CDS"/>
    <property type="molecule type" value="Genomic_DNA"/>
</dbReference>
<dbReference type="EMBL" id="AQIB01129031">
    <property type="status" value="NOT_ANNOTATED_CDS"/>
    <property type="molecule type" value="Genomic_DNA"/>
</dbReference>
<dbReference type="Bgee" id="ENSCSAG00000017313">
    <property type="expression patterns" value="Expressed in prefrontal cortex and 7 other cell types or tissues"/>
</dbReference>
<protein>
    <submittedName>
        <fullName evidence="1">Uncharacterized protein</fullName>
    </submittedName>
</protein>
<accession>A0A0D9RXK8</accession>
<reference evidence="1 2" key="1">
    <citation type="submission" date="2014-03" db="EMBL/GenBank/DDBJ databases">
        <authorList>
            <person name="Warren W."/>
            <person name="Wilson R.K."/>
        </authorList>
    </citation>
    <scope>NUCLEOTIDE SEQUENCE</scope>
</reference>
<dbReference type="AlphaFoldDB" id="A0A0D9RXK8"/>
<dbReference type="EMBL" id="AQIB01129030">
    <property type="status" value="NOT_ANNOTATED_CDS"/>
    <property type="molecule type" value="Genomic_DNA"/>
</dbReference>
<sequence>MVGWAMGSRLAWRIVLIFQRKKPGGSSGSRPGLPSPEGSGDSCVWLRLSQPCPHTEAGGSRGLDFLPRHEALLRSPLSTIKIFLNGTTEEVTSKEKEEEMAEDIEDLDHYEMKEEPINGKKLKDEGIEKENWAILEKIRKTERVDPDSALHSDLQIVKEKEGIGDILLNLSFKKLLWLSTGLSS</sequence>
<keyword evidence="2" id="KW-1185">Reference proteome</keyword>
<evidence type="ECO:0000313" key="1">
    <source>
        <dbReference type="Ensembl" id="ENSCSAP00000013347.1"/>
    </source>
</evidence>
<name>A0A0D9RXK8_CHLSB</name>
<dbReference type="EMBL" id="AQIB01129028">
    <property type="status" value="NOT_ANNOTATED_CDS"/>
    <property type="molecule type" value="Genomic_DNA"/>
</dbReference>
<dbReference type="Proteomes" id="UP000029965">
    <property type="component" value="Chromosome 29"/>
</dbReference>
<dbReference type="STRING" id="60711.ENSCSAP00000013347"/>
<evidence type="ECO:0000313" key="2">
    <source>
        <dbReference type="Proteomes" id="UP000029965"/>
    </source>
</evidence>
<dbReference type="EMBL" id="AQIB01129033">
    <property type="status" value="NOT_ANNOTATED_CDS"/>
    <property type="molecule type" value="Genomic_DNA"/>
</dbReference>
<proteinExistence type="predicted"/>
<reference evidence="1" key="2">
    <citation type="submission" date="2025-08" db="UniProtKB">
        <authorList>
            <consortium name="Ensembl"/>
        </authorList>
    </citation>
    <scope>IDENTIFICATION</scope>
</reference>
<reference evidence="1" key="3">
    <citation type="submission" date="2025-09" db="UniProtKB">
        <authorList>
            <consortium name="Ensembl"/>
        </authorList>
    </citation>
    <scope>IDENTIFICATION</scope>
</reference>
<dbReference type="GeneTree" id="ENSGT00980000202218"/>